<protein>
    <recommendedName>
        <fullName evidence="4">Tetratricopeptide repeat protein</fullName>
    </recommendedName>
</protein>
<keyword evidence="1" id="KW-0732">Signal</keyword>
<evidence type="ECO:0000256" key="1">
    <source>
        <dbReference type="SAM" id="SignalP"/>
    </source>
</evidence>
<feature type="signal peptide" evidence="1">
    <location>
        <begin position="1"/>
        <end position="22"/>
    </location>
</feature>
<dbReference type="Proteomes" id="UP001611383">
    <property type="component" value="Chromosome"/>
</dbReference>
<dbReference type="InterPro" id="IPR011990">
    <property type="entry name" value="TPR-like_helical_dom_sf"/>
</dbReference>
<dbReference type="Gene3D" id="3.30.1150.10">
    <property type="match status" value="1"/>
</dbReference>
<organism evidence="2 3">
    <name type="scientific">Archangium minus</name>
    <dbReference type="NCBI Taxonomy" id="83450"/>
    <lineage>
        <taxon>Bacteria</taxon>
        <taxon>Pseudomonadati</taxon>
        <taxon>Myxococcota</taxon>
        <taxon>Myxococcia</taxon>
        <taxon>Myxococcales</taxon>
        <taxon>Cystobacterineae</taxon>
        <taxon>Archangiaceae</taxon>
        <taxon>Archangium</taxon>
    </lineage>
</organism>
<sequence length="367" mass="40316">MCRFVFSLCSLLLLFTVGCAHSNPYLPTLPASHGRLSFILAKYVEQQSGSLDEFVPVPPGVLDNSTPLVVEPAQAPGVFADAVQVLRGKASEEQVRQAAEDLWASCESGFSEACVFLREQYKAPQKLPQFWSDDPAVARVRPILAIVVIHCRVGVDGVPRQCTALEGGPHGLTEAVLEYATKVRYHPATLAGHPIEIPFTTAIKTGPTHRLTTEKWLEWARARAARFPQSSTAWADLAILLSIQAPEDPWYADSLHYLHVLRPGFWWAANELAWLHVQGGRYAEAAPLAKRARALAPGNSYVLETSAAVMAATGQCEQALLAQRRAVEKLPAEWPAPEKERFARTLEEYERKCKPADAAPAPEQPRG</sequence>
<reference evidence="2 3" key="1">
    <citation type="submission" date="2019-08" db="EMBL/GenBank/DDBJ databases">
        <title>Archangium and Cystobacter genomes.</title>
        <authorList>
            <person name="Chen I.-C.K."/>
            <person name="Wielgoss S."/>
        </authorList>
    </citation>
    <scope>NUCLEOTIDE SEQUENCE [LARGE SCALE GENOMIC DNA]</scope>
    <source>
        <strain evidence="2 3">Cbm 6</strain>
    </source>
</reference>
<feature type="chain" id="PRO_5045348208" description="Tetratricopeptide repeat protein" evidence="1">
    <location>
        <begin position="23"/>
        <end position="367"/>
    </location>
</feature>
<dbReference type="RefSeq" id="WP_395804240.1">
    <property type="nucleotide sequence ID" value="NZ_CP043494.1"/>
</dbReference>
<evidence type="ECO:0000313" key="2">
    <source>
        <dbReference type="EMBL" id="WNG47649.1"/>
    </source>
</evidence>
<gene>
    <name evidence="2" type="ORF">F0U60_28635</name>
</gene>
<dbReference type="Gene3D" id="1.25.40.10">
    <property type="entry name" value="Tetratricopeptide repeat domain"/>
    <property type="match status" value="1"/>
</dbReference>
<accession>A0ABY9WWX6</accession>
<evidence type="ECO:0000313" key="3">
    <source>
        <dbReference type="Proteomes" id="UP001611383"/>
    </source>
</evidence>
<keyword evidence="3" id="KW-1185">Reference proteome</keyword>
<proteinExistence type="predicted"/>
<dbReference type="EMBL" id="CP043494">
    <property type="protein sequence ID" value="WNG47649.1"/>
    <property type="molecule type" value="Genomic_DNA"/>
</dbReference>
<name>A0ABY9WWX6_9BACT</name>
<dbReference type="SUPFAM" id="SSF74653">
    <property type="entry name" value="TolA/TonB C-terminal domain"/>
    <property type="match status" value="1"/>
</dbReference>
<evidence type="ECO:0008006" key="4">
    <source>
        <dbReference type="Google" id="ProtNLM"/>
    </source>
</evidence>
<dbReference type="SUPFAM" id="SSF48452">
    <property type="entry name" value="TPR-like"/>
    <property type="match status" value="1"/>
</dbReference>